<feature type="chain" id="PRO_5043438739" description="Peptidase S1 domain-containing protein" evidence="5">
    <location>
        <begin position="24"/>
        <end position="1660"/>
    </location>
</feature>
<dbReference type="SMART" id="SM00020">
    <property type="entry name" value="Tryp_SPc"/>
    <property type="match status" value="1"/>
</dbReference>
<feature type="domain" description="Peptidase S1" evidence="6">
    <location>
        <begin position="1405"/>
        <end position="1659"/>
    </location>
</feature>
<feature type="compositionally biased region" description="Polar residues" evidence="4">
    <location>
        <begin position="630"/>
        <end position="645"/>
    </location>
</feature>
<dbReference type="Pfam" id="PF00089">
    <property type="entry name" value="Trypsin"/>
    <property type="match status" value="1"/>
</dbReference>
<feature type="compositionally biased region" description="Polar residues" evidence="4">
    <location>
        <begin position="80"/>
        <end position="95"/>
    </location>
</feature>
<feature type="region of interest" description="Disordered" evidence="4">
    <location>
        <begin position="978"/>
        <end position="1018"/>
    </location>
</feature>
<dbReference type="PROSITE" id="PS00134">
    <property type="entry name" value="TRYPSIN_HIS"/>
    <property type="match status" value="1"/>
</dbReference>
<dbReference type="Gene3D" id="2.40.10.10">
    <property type="entry name" value="Trypsin-like serine proteases"/>
    <property type="match status" value="1"/>
</dbReference>
<name>A0AAV2Q5E9_MEGNR</name>
<dbReference type="GO" id="GO:0006508">
    <property type="term" value="P:proteolysis"/>
    <property type="evidence" value="ECO:0007669"/>
    <property type="project" value="InterPro"/>
</dbReference>
<reference evidence="7 8" key="1">
    <citation type="submission" date="2024-05" db="EMBL/GenBank/DDBJ databases">
        <authorList>
            <person name="Wallberg A."/>
        </authorList>
    </citation>
    <scope>NUCLEOTIDE SEQUENCE [LARGE SCALE GENOMIC DNA]</scope>
</reference>
<feature type="compositionally biased region" description="Basic and acidic residues" evidence="4">
    <location>
        <begin position="981"/>
        <end position="990"/>
    </location>
</feature>
<feature type="region of interest" description="Disordered" evidence="4">
    <location>
        <begin position="30"/>
        <end position="112"/>
    </location>
</feature>
<dbReference type="InterPro" id="IPR043504">
    <property type="entry name" value="Peptidase_S1_PA_chymotrypsin"/>
</dbReference>
<feature type="signal peptide" evidence="5">
    <location>
        <begin position="1"/>
        <end position="23"/>
    </location>
</feature>
<feature type="region of interest" description="Disordered" evidence="4">
    <location>
        <begin position="1276"/>
        <end position="1313"/>
    </location>
</feature>
<evidence type="ECO:0000256" key="3">
    <source>
        <dbReference type="ARBA" id="ARBA00023157"/>
    </source>
</evidence>
<comment type="subcellular location">
    <subcellularLocation>
        <location evidence="1">Secreted</location>
    </subcellularLocation>
</comment>
<dbReference type="GO" id="GO:0004252">
    <property type="term" value="F:serine-type endopeptidase activity"/>
    <property type="evidence" value="ECO:0007669"/>
    <property type="project" value="InterPro"/>
</dbReference>
<keyword evidence="3" id="KW-1015">Disulfide bond</keyword>
<dbReference type="PANTHER" id="PTHR24258:SF143">
    <property type="match status" value="1"/>
</dbReference>
<evidence type="ECO:0000256" key="2">
    <source>
        <dbReference type="ARBA" id="ARBA00022525"/>
    </source>
</evidence>
<evidence type="ECO:0000313" key="8">
    <source>
        <dbReference type="Proteomes" id="UP001497623"/>
    </source>
</evidence>
<feature type="compositionally biased region" description="Polar residues" evidence="4">
    <location>
        <begin position="1155"/>
        <end position="1167"/>
    </location>
</feature>
<feature type="compositionally biased region" description="Polar residues" evidence="4">
    <location>
        <begin position="718"/>
        <end position="749"/>
    </location>
</feature>
<feature type="compositionally biased region" description="Polar residues" evidence="4">
    <location>
        <begin position="1283"/>
        <end position="1293"/>
    </location>
</feature>
<dbReference type="InterPro" id="IPR018114">
    <property type="entry name" value="TRYPSIN_HIS"/>
</dbReference>
<feature type="compositionally biased region" description="Acidic residues" evidence="4">
    <location>
        <begin position="659"/>
        <end position="670"/>
    </location>
</feature>
<feature type="compositionally biased region" description="Low complexity" evidence="4">
    <location>
        <begin position="56"/>
        <end position="70"/>
    </location>
</feature>
<dbReference type="InterPro" id="IPR001254">
    <property type="entry name" value="Trypsin_dom"/>
</dbReference>
<accession>A0AAV2Q5E9</accession>
<feature type="compositionally biased region" description="Polar residues" evidence="4">
    <location>
        <begin position="1205"/>
        <end position="1214"/>
    </location>
</feature>
<gene>
    <name evidence="7" type="ORF">MNOR_LOCUS7981</name>
</gene>
<dbReference type="PRINTS" id="PR00722">
    <property type="entry name" value="CHYMOTRYPSIN"/>
</dbReference>
<keyword evidence="2" id="KW-0964">Secreted</keyword>
<organism evidence="7 8">
    <name type="scientific">Meganyctiphanes norvegica</name>
    <name type="common">Northern krill</name>
    <name type="synonym">Thysanopoda norvegica</name>
    <dbReference type="NCBI Taxonomy" id="48144"/>
    <lineage>
        <taxon>Eukaryota</taxon>
        <taxon>Metazoa</taxon>
        <taxon>Ecdysozoa</taxon>
        <taxon>Arthropoda</taxon>
        <taxon>Crustacea</taxon>
        <taxon>Multicrustacea</taxon>
        <taxon>Malacostraca</taxon>
        <taxon>Eumalacostraca</taxon>
        <taxon>Eucarida</taxon>
        <taxon>Euphausiacea</taxon>
        <taxon>Euphausiidae</taxon>
        <taxon>Meganyctiphanes</taxon>
    </lineage>
</organism>
<feature type="region of interest" description="Disordered" evidence="4">
    <location>
        <begin position="831"/>
        <end position="858"/>
    </location>
</feature>
<dbReference type="FunFam" id="2.40.10.10:FF:000038">
    <property type="entry name" value="Serine protease"/>
    <property type="match status" value="1"/>
</dbReference>
<feature type="region of interest" description="Disordered" evidence="4">
    <location>
        <begin position="1191"/>
        <end position="1214"/>
    </location>
</feature>
<evidence type="ECO:0000259" key="6">
    <source>
        <dbReference type="PROSITE" id="PS50240"/>
    </source>
</evidence>
<feature type="compositionally biased region" description="Basic and acidic residues" evidence="4">
    <location>
        <begin position="1001"/>
        <end position="1011"/>
    </location>
</feature>
<proteinExistence type="predicted"/>
<dbReference type="PROSITE" id="PS50240">
    <property type="entry name" value="TRYPSIN_DOM"/>
    <property type="match status" value="1"/>
</dbReference>
<evidence type="ECO:0000256" key="4">
    <source>
        <dbReference type="SAM" id="MobiDB-lite"/>
    </source>
</evidence>
<dbReference type="Proteomes" id="UP001497623">
    <property type="component" value="Unassembled WGS sequence"/>
</dbReference>
<keyword evidence="5" id="KW-0732">Signal</keyword>
<feature type="compositionally biased region" description="Low complexity" evidence="4">
    <location>
        <begin position="842"/>
        <end position="857"/>
    </location>
</feature>
<dbReference type="InterPro" id="IPR009003">
    <property type="entry name" value="Peptidase_S1_PA"/>
</dbReference>
<dbReference type="InterPro" id="IPR001314">
    <property type="entry name" value="Peptidase_S1A"/>
</dbReference>
<feature type="region of interest" description="Disordered" evidence="4">
    <location>
        <begin position="623"/>
        <end position="683"/>
    </location>
</feature>
<evidence type="ECO:0000313" key="7">
    <source>
        <dbReference type="EMBL" id="CAL4069647.1"/>
    </source>
</evidence>
<comment type="caution">
    <text evidence="7">The sequence shown here is derived from an EMBL/GenBank/DDBJ whole genome shotgun (WGS) entry which is preliminary data.</text>
</comment>
<dbReference type="CDD" id="cd00190">
    <property type="entry name" value="Tryp_SPc"/>
    <property type="match status" value="1"/>
</dbReference>
<evidence type="ECO:0000256" key="1">
    <source>
        <dbReference type="ARBA" id="ARBA00004613"/>
    </source>
</evidence>
<keyword evidence="8" id="KW-1185">Reference proteome</keyword>
<evidence type="ECO:0000256" key="5">
    <source>
        <dbReference type="SAM" id="SignalP"/>
    </source>
</evidence>
<feature type="compositionally biased region" description="Polar residues" evidence="4">
    <location>
        <begin position="1127"/>
        <end position="1137"/>
    </location>
</feature>
<sequence>MRLKYLSSCVLLVLLTTTTSINAEEKDSAWSWGAEEALDPNEPLPLESESPRTSKDLSSSSDKVDSVVVLEAAEEAHDSPSIQFEESGSLTSDDVSVSLEEQGDESDSSRSGRFLGLSKSLCSLGIGSNCNKNFQPAVQSHYGTPVKRLTPAGSYGPPPVHIKPAGNYGPPPIKGYGPPVKQGPYPAPVIVPSKSTAKPPKGFLGSIGDAVSSFLYKKDDAKHVAPYDAPKHEYVAPKPAYNPPKASYHAPKGPPHNTGYAAPKPSYVAVNPAYTAPKPAYNPPKPAYAAPKPAYNPPKPAYAAPKPAYHPPKAVYNTHKPAYTAPKATYAPPNPAYTVPKATYAAPVPIPTYTAPKATYVAPTPKPSYTVPKATYAPPQPAYTAPKATYAAPKPAYTAPKATYVAPTPKPAYTAPKATYAPPKPAYAAPKATYAAPTHKPAYTAPKASYAAPTPKPAYTAPKATYAAPKPAYAAPKVFVAPTQTYAITKPIMVTRLPTVTVAPTQSVVHHVHQHTHVYEGKPSVATVYAEPAPTFTATPAIVNVPSVAYAQNSDVLIHSGSEQSVYVQAGTVVSLNEVKSYEEDCQCVPADYCPAGNIIHQRKNTKDISHLLDARNNPSDISHLLDARNSPSDIKSNSTDANEISNDESARKRRNTDEEVSEENNDEEVFTDRQGRQLKGFTPGTSGCTAGYVCCRRPVYNPSRPKQASVERKPSLTIHSSNLGSSRPSSIAQQPNSQSKNRISNHNTSGVKSHFAVSHVVQENPKPTVSVIASSNRRHQVPAYNEDCHCILENFCAASDVVPRNSQKDISHLLDARNKDVDILSTATDNERVRRSTDNATLETTGNDTESTTSTDRQGRQLLGVTPGAIGCRQGYVCCRRPVFNANRPKQINAAPSNAIANTNAFGVKTTVQQNPKPTVSVIASANRRHQGPAYNEDCHCIPVNYCPASDVVPRNSPKDISHLLDARNKDANILSTATDSERVRRSTDDETLETTGNDTESRNSTDRQGRQLLGETPGAFGCRQGYACCRRPVFKPKKIKGSPFNAIANTAAVPHMSRPVVPLPTPSQTQPKLEMEIQQATRLQDVVSPYSEDCHCIPRRYCPANNIVPRNSPKDISHLLDARNKGSSVLSTASQERARRSTNETSDNDTDSEISARQGRQLQGYTPSKEGCGVDYVCCRRPVYTPTRTQKAIRRPVRKPAQVHSQHTNVPQVQRVSKPTVVSTHAPKPVVLVAQQSLLQHQVPAYREQCTCVAPNFCQQKDLVARNSPSDISHLLDARNSGANITSNATESRSRRSTNEETDSVNDETLYSDRQGRQVKSFPPGVGGCHAGTVCCRQPNFSVQNALSTASRPSVVSASRPSVISASRPSVVTASRPQFVAQTTNVLQPRSKYTCGKSNSQSLLGRVKTPHFEQGDTEFGEYPWQAAILKMADGDAQYVCGAALIDDQHLLTAAHCIDGIQPYNLKIRLGEWDVASESEFFSHIQVQVSDVYTHKDYYKGNLQNDIAVMKLTAPVDFASNPHITPVCLPDSSDDFRGQQCTVTGWGKDAFGSDGKFQKILKEVSVPVVDHHQCQDTLRTTRLGRSYSLDQGMLCAGGEEGKDACKGDGGSPLVCKGNDGAYRLSGLVSWGIGCGDRGIPGVYVNIQHYITWINAIQNS</sequence>
<feature type="region of interest" description="Disordered" evidence="4">
    <location>
        <begin position="1127"/>
        <end position="1167"/>
    </location>
</feature>
<protein>
    <recommendedName>
        <fullName evidence="6">Peptidase S1 domain-containing protein</fullName>
    </recommendedName>
</protein>
<dbReference type="PANTHER" id="PTHR24258">
    <property type="entry name" value="SERINE PROTEASE-RELATED"/>
    <property type="match status" value="1"/>
</dbReference>
<feature type="region of interest" description="Disordered" evidence="4">
    <location>
        <begin position="703"/>
        <end position="749"/>
    </location>
</feature>
<dbReference type="GO" id="GO:0005576">
    <property type="term" value="C:extracellular region"/>
    <property type="evidence" value="ECO:0007669"/>
    <property type="project" value="UniProtKB-SubCell"/>
</dbReference>
<dbReference type="EMBL" id="CAXKWB010003613">
    <property type="protein sequence ID" value="CAL4069647.1"/>
    <property type="molecule type" value="Genomic_DNA"/>
</dbReference>
<dbReference type="SUPFAM" id="SSF50494">
    <property type="entry name" value="Trypsin-like serine proteases"/>
    <property type="match status" value="1"/>
</dbReference>